<feature type="region of interest" description="Disordered" evidence="1">
    <location>
        <begin position="142"/>
        <end position="261"/>
    </location>
</feature>
<evidence type="ECO:0000313" key="2">
    <source>
        <dbReference type="EMBL" id="TBU26156.1"/>
    </source>
</evidence>
<organism evidence="2">
    <name type="scientific">Dichomitus squalens</name>
    <dbReference type="NCBI Taxonomy" id="114155"/>
    <lineage>
        <taxon>Eukaryota</taxon>
        <taxon>Fungi</taxon>
        <taxon>Dikarya</taxon>
        <taxon>Basidiomycota</taxon>
        <taxon>Agaricomycotina</taxon>
        <taxon>Agaricomycetes</taxon>
        <taxon>Polyporales</taxon>
        <taxon>Polyporaceae</taxon>
        <taxon>Dichomitus</taxon>
    </lineage>
</organism>
<feature type="compositionally biased region" description="Low complexity" evidence="1">
    <location>
        <begin position="144"/>
        <end position="163"/>
    </location>
</feature>
<sequence>MHECPGRKQALRLPFFLPASNVIASRHPHRCHHPRASALASAAASPPILREREVVCTTHFIYPQNARAAAVSRRSMPDPAALECAAEQRMPASAPTDKISCARAVRVTYVLDQTRFSSRSRAARGVYGFPADAAAAMSLRPVFRGGNPSRSESPGRRSGSSGSRSEDKAANGAEDGGSIGGPRSSPLPDRGPSGVPNTRQGPGRGMLRRDAGEGGRPEAVSASAVYAGAGAKAGAGASRGAVDTARRSARPTPPSRISSTS</sequence>
<gene>
    <name evidence="2" type="ORF">BD311DRAFT_763231</name>
</gene>
<proteinExistence type="predicted"/>
<dbReference type="EMBL" id="ML143450">
    <property type="protein sequence ID" value="TBU26156.1"/>
    <property type="molecule type" value="Genomic_DNA"/>
</dbReference>
<accession>A0A4Q9MJN0</accession>
<dbReference type="AlphaFoldDB" id="A0A4Q9MJN0"/>
<dbReference type="Proteomes" id="UP000292957">
    <property type="component" value="Unassembled WGS sequence"/>
</dbReference>
<feature type="compositionally biased region" description="Low complexity" evidence="1">
    <location>
        <begin position="219"/>
        <end position="242"/>
    </location>
</feature>
<feature type="compositionally biased region" description="Basic and acidic residues" evidence="1">
    <location>
        <begin position="207"/>
        <end position="216"/>
    </location>
</feature>
<name>A0A4Q9MJN0_9APHY</name>
<evidence type="ECO:0000256" key="1">
    <source>
        <dbReference type="SAM" id="MobiDB-lite"/>
    </source>
</evidence>
<reference evidence="2" key="1">
    <citation type="submission" date="2019-01" db="EMBL/GenBank/DDBJ databases">
        <title>Draft genome sequences of three monokaryotic isolates of the white-rot basidiomycete fungus Dichomitus squalens.</title>
        <authorList>
            <consortium name="DOE Joint Genome Institute"/>
            <person name="Lopez S.C."/>
            <person name="Andreopoulos B."/>
            <person name="Pangilinan J."/>
            <person name="Lipzen A."/>
            <person name="Riley R."/>
            <person name="Ahrendt S."/>
            <person name="Ng V."/>
            <person name="Barry K."/>
            <person name="Daum C."/>
            <person name="Grigoriev I.V."/>
            <person name="Hilden K.S."/>
            <person name="Makela M.R."/>
            <person name="de Vries R.P."/>
        </authorList>
    </citation>
    <scope>NUCLEOTIDE SEQUENCE [LARGE SCALE GENOMIC DNA]</scope>
    <source>
        <strain evidence="2">OM18370.1</strain>
    </source>
</reference>
<protein>
    <submittedName>
        <fullName evidence="2">Uncharacterized protein</fullName>
    </submittedName>
</protein>